<sequence>MNLGKAIDGYVFVHDSEISVGSTDRAVECNENIMLKCLGFGEPPCKTLPLRARVNWLRNEDRNTGFFQRMDFQRRKINYVGQLEDEEGRMSAGNEEMQQITCRYFTDLVTSRGRGDNTRLLMGILVHVSDGMDDFLCSRFTEEKIGVAMWRMYPTKAPREDGKAIDRYVFVHDSEISVGSTDRAVEYNENIMLKCLGFGEPPCKTLPLVGAEGD</sequence>
<reference evidence="1 2" key="1">
    <citation type="submission" date="2023-03" db="EMBL/GenBank/DDBJ databases">
        <title>WGS of Gossypium arboreum.</title>
        <authorList>
            <person name="Yu D."/>
        </authorList>
    </citation>
    <scope>NUCLEOTIDE SEQUENCE [LARGE SCALE GENOMIC DNA]</scope>
    <source>
        <tissue evidence="1">Leaf</tissue>
    </source>
</reference>
<dbReference type="Proteomes" id="UP001358586">
    <property type="component" value="Chromosome 13"/>
</dbReference>
<name>A0ABR0MBG7_GOSAR</name>
<evidence type="ECO:0000313" key="2">
    <source>
        <dbReference type="Proteomes" id="UP001358586"/>
    </source>
</evidence>
<organism evidence="1 2">
    <name type="scientific">Gossypium arboreum</name>
    <name type="common">Tree cotton</name>
    <name type="synonym">Gossypium nanking</name>
    <dbReference type="NCBI Taxonomy" id="29729"/>
    <lineage>
        <taxon>Eukaryota</taxon>
        <taxon>Viridiplantae</taxon>
        <taxon>Streptophyta</taxon>
        <taxon>Embryophyta</taxon>
        <taxon>Tracheophyta</taxon>
        <taxon>Spermatophyta</taxon>
        <taxon>Magnoliopsida</taxon>
        <taxon>eudicotyledons</taxon>
        <taxon>Gunneridae</taxon>
        <taxon>Pentapetalae</taxon>
        <taxon>rosids</taxon>
        <taxon>malvids</taxon>
        <taxon>Malvales</taxon>
        <taxon>Malvaceae</taxon>
        <taxon>Malvoideae</taxon>
        <taxon>Gossypium</taxon>
    </lineage>
</organism>
<dbReference type="EMBL" id="JARKNE010000013">
    <property type="protein sequence ID" value="KAK5770611.1"/>
    <property type="molecule type" value="Genomic_DNA"/>
</dbReference>
<keyword evidence="2" id="KW-1185">Reference proteome</keyword>
<protein>
    <submittedName>
        <fullName evidence="1">Uncharacterized protein</fullName>
    </submittedName>
</protein>
<proteinExistence type="predicted"/>
<comment type="caution">
    <text evidence="1">The sequence shown here is derived from an EMBL/GenBank/DDBJ whole genome shotgun (WGS) entry which is preliminary data.</text>
</comment>
<evidence type="ECO:0000313" key="1">
    <source>
        <dbReference type="EMBL" id="KAK5770611.1"/>
    </source>
</evidence>
<gene>
    <name evidence="1" type="ORF">PVK06_046762</name>
</gene>
<accession>A0ABR0MBG7</accession>